<evidence type="ECO:0000256" key="1">
    <source>
        <dbReference type="SAM" id="MobiDB-lite"/>
    </source>
</evidence>
<protein>
    <submittedName>
        <fullName evidence="3">Uncharacterized protein</fullName>
    </submittedName>
</protein>
<keyword evidence="4" id="KW-1185">Reference proteome</keyword>
<name>A0AAV7QK48_PLEWA</name>
<dbReference type="AlphaFoldDB" id="A0AAV7QK48"/>
<sequence>MWRPVAAPGCVWPGAEPRQGAIRRRGRVAALRCARSRRHGRGGGTAGPRDSSGAWRLQLARRRPERRKATEVVLTLSICPMCIGARAPFMLAVVRFINPPLVGSFVHSCKYEE</sequence>
<dbReference type="EMBL" id="JANPWB010000010">
    <property type="protein sequence ID" value="KAJ1138748.1"/>
    <property type="molecule type" value="Genomic_DNA"/>
</dbReference>
<feature type="transmembrane region" description="Helical" evidence="2">
    <location>
        <begin position="72"/>
        <end position="97"/>
    </location>
</feature>
<gene>
    <name evidence="3" type="ORF">NDU88_005129</name>
</gene>
<keyword evidence="2" id="KW-0812">Transmembrane</keyword>
<feature type="region of interest" description="Disordered" evidence="1">
    <location>
        <begin position="34"/>
        <end position="53"/>
    </location>
</feature>
<keyword evidence="2" id="KW-0472">Membrane</keyword>
<comment type="caution">
    <text evidence="3">The sequence shown here is derived from an EMBL/GenBank/DDBJ whole genome shotgun (WGS) entry which is preliminary data.</text>
</comment>
<reference evidence="3" key="1">
    <citation type="journal article" date="2022" name="bioRxiv">
        <title>Sequencing and chromosome-scale assembly of the giantPleurodeles waltlgenome.</title>
        <authorList>
            <person name="Brown T."/>
            <person name="Elewa A."/>
            <person name="Iarovenko S."/>
            <person name="Subramanian E."/>
            <person name="Araus A.J."/>
            <person name="Petzold A."/>
            <person name="Susuki M."/>
            <person name="Suzuki K.-i.T."/>
            <person name="Hayashi T."/>
            <person name="Toyoda A."/>
            <person name="Oliveira C."/>
            <person name="Osipova E."/>
            <person name="Leigh N.D."/>
            <person name="Simon A."/>
            <person name="Yun M.H."/>
        </authorList>
    </citation>
    <scope>NUCLEOTIDE SEQUENCE</scope>
    <source>
        <strain evidence="3">20211129_DDA</strain>
        <tissue evidence="3">Liver</tissue>
    </source>
</reference>
<proteinExistence type="predicted"/>
<keyword evidence="2" id="KW-1133">Transmembrane helix</keyword>
<organism evidence="3 4">
    <name type="scientific">Pleurodeles waltl</name>
    <name type="common">Iberian ribbed newt</name>
    <dbReference type="NCBI Taxonomy" id="8319"/>
    <lineage>
        <taxon>Eukaryota</taxon>
        <taxon>Metazoa</taxon>
        <taxon>Chordata</taxon>
        <taxon>Craniata</taxon>
        <taxon>Vertebrata</taxon>
        <taxon>Euteleostomi</taxon>
        <taxon>Amphibia</taxon>
        <taxon>Batrachia</taxon>
        <taxon>Caudata</taxon>
        <taxon>Salamandroidea</taxon>
        <taxon>Salamandridae</taxon>
        <taxon>Pleurodelinae</taxon>
        <taxon>Pleurodeles</taxon>
    </lineage>
</organism>
<evidence type="ECO:0000313" key="3">
    <source>
        <dbReference type="EMBL" id="KAJ1138748.1"/>
    </source>
</evidence>
<dbReference type="Proteomes" id="UP001066276">
    <property type="component" value="Chromosome 6"/>
</dbReference>
<accession>A0AAV7QK48</accession>
<evidence type="ECO:0000256" key="2">
    <source>
        <dbReference type="SAM" id="Phobius"/>
    </source>
</evidence>
<evidence type="ECO:0000313" key="4">
    <source>
        <dbReference type="Proteomes" id="UP001066276"/>
    </source>
</evidence>